<evidence type="ECO:0000313" key="2">
    <source>
        <dbReference type="EMBL" id="SMG29013.1"/>
    </source>
</evidence>
<dbReference type="AlphaFoldDB" id="A0A1X7JLD7"/>
<feature type="transmembrane region" description="Helical" evidence="1">
    <location>
        <begin position="103"/>
        <end position="125"/>
    </location>
</feature>
<feature type="transmembrane region" description="Helical" evidence="1">
    <location>
        <begin position="7"/>
        <end position="27"/>
    </location>
</feature>
<dbReference type="STRING" id="1852522.SAMN06295960_1716"/>
<reference evidence="2 3" key="1">
    <citation type="submission" date="2017-04" db="EMBL/GenBank/DDBJ databases">
        <authorList>
            <person name="Afonso C.L."/>
            <person name="Miller P.J."/>
            <person name="Scott M.A."/>
            <person name="Spackman E."/>
            <person name="Goraichik I."/>
            <person name="Dimitrov K.M."/>
            <person name="Suarez D.L."/>
            <person name="Swayne D.E."/>
        </authorList>
    </citation>
    <scope>NUCLEOTIDE SEQUENCE [LARGE SCALE GENOMIC DNA]</scope>
    <source>
        <strain evidence="2 3">11</strain>
    </source>
</reference>
<gene>
    <name evidence="2" type="ORF">SAMN06295960_1716</name>
</gene>
<keyword evidence="1" id="KW-1133">Transmembrane helix</keyword>
<dbReference type="RefSeq" id="WP_085493821.1">
    <property type="nucleotide sequence ID" value="NZ_FXAZ01000001.1"/>
</dbReference>
<organism evidence="2 3">
    <name type="scientific">Paenibacillus aquistagni</name>
    <dbReference type="NCBI Taxonomy" id="1852522"/>
    <lineage>
        <taxon>Bacteria</taxon>
        <taxon>Bacillati</taxon>
        <taxon>Bacillota</taxon>
        <taxon>Bacilli</taxon>
        <taxon>Bacillales</taxon>
        <taxon>Paenibacillaceae</taxon>
        <taxon>Paenibacillus</taxon>
    </lineage>
</organism>
<dbReference type="EMBL" id="FXAZ01000001">
    <property type="protein sequence ID" value="SMG29013.1"/>
    <property type="molecule type" value="Genomic_DNA"/>
</dbReference>
<feature type="transmembrane region" description="Helical" evidence="1">
    <location>
        <begin position="145"/>
        <end position="165"/>
    </location>
</feature>
<sequence>MRTQDFTVILLRVAAVILMIMGISKWGEVLSLYVQSNRLGHVFIGLEHEFPLLFLAACVPGLIMVLLSLCLWLMAPRLARQIVCAQEEGSEQSWLSNLTSQQWMVMLLTVGMHIIGAVVLIQVVPEAANMLLSKSTREMLGMEQYVLLFLRALIGLILLLFAYGVSKGLVRREQHTSL</sequence>
<proteinExistence type="predicted"/>
<name>A0A1X7JLD7_9BACL</name>
<keyword evidence="1" id="KW-0812">Transmembrane</keyword>
<protein>
    <submittedName>
        <fullName evidence="2">Uncharacterized protein</fullName>
    </submittedName>
</protein>
<dbReference type="Proteomes" id="UP000193834">
    <property type="component" value="Unassembled WGS sequence"/>
</dbReference>
<feature type="transmembrane region" description="Helical" evidence="1">
    <location>
        <begin position="52"/>
        <end position="73"/>
    </location>
</feature>
<evidence type="ECO:0000313" key="3">
    <source>
        <dbReference type="Proteomes" id="UP000193834"/>
    </source>
</evidence>
<accession>A0A1X7JLD7</accession>
<evidence type="ECO:0000256" key="1">
    <source>
        <dbReference type="SAM" id="Phobius"/>
    </source>
</evidence>
<keyword evidence="1" id="KW-0472">Membrane</keyword>
<keyword evidence="3" id="KW-1185">Reference proteome</keyword>